<keyword evidence="3" id="KW-1185">Reference proteome</keyword>
<dbReference type="EMBL" id="JTDY01007869">
    <property type="protein sequence ID" value="KOB64898.1"/>
    <property type="molecule type" value="Genomic_DNA"/>
</dbReference>
<evidence type="ECO:0000313" key="2">
    <source>
        <dbReference type="EMBL" id="KOB64898.1"/>
    </source>
</evidence>
<gene>
    <name evidence="2" type="ORF">OBRU01_15457</name>
</gene>
<keyword evidence="1" id="KW-1133">Transmembrane helix</keyword>
<organism evidence="2 3">
    <name type="scientific">Operophtera brumata</name>
    <name type="common">Winter moth</name>
    <name type="synonym">Phalaena brumata</name>
    <dbReference type="NCBI Taxonomy" id="104452"/>
    <lineage>
        <taxon>Eukaryota</taxon>
        <taxon>Metazoa</taxon>
        <taxon>Ecdysozoa</taxon>
        <taxon>Arthropoda</taxon>
        <taxon>Hexapoda</taxon>
        <taxon>Insecta</taxon>
        <taxon>Pterygota</taxon>
        <taxon>Neoptera</taxon>
        <taxon>Endopterygota</taxon>
        <taxon>Lepidoptera</taxon>
        <taxon>Glossata</taxon>
        <taxon>Ditrysia</taxon>
        <taxon>Geometroidea</taxon>
        <taxon>Geometridae</taxon>
        <taxon>Larentiinae</taxon>
        <taxon>Operophtera</taxon>
    </lineage>
</organism>
<protein>
    <submittedName>
        <fullName evidence="2">Oxidoreductase</fullName>
    </submittedName>
</protein>
<sequence length="68" mass="7381">LTHICFGTVAFAAASISLCYGFDKIMFRNWVTPGLTPTVIAFTAALTAIVILNPLLVLVTKSRNIVRK</sequence>
<keyword evidence="1" id="KW-0812">Transmembrane</keyword>
<keyword evidence="1" id="KW-0472">Membrane</keyword>
<evidence type="ECO:0000256" key="1">
    <source>
        <dbReference type="SAM" id="Phobius"/>
    </source>
</evidence>
<comment type="caution">
    <text evidence="2">The sequence shown here is derived from an EMBL/GenBank/DDBJ whole genome shotgun (WGS) entry which is preliminary data.</text>
</comment>
<feature type="transmembrane region" description="Helical" evidence="1">
    <location>
        <begin position="37"/>
        <end position="59"/>
    </location>
</feature>
<dbReference type="AlphaFoldDB" id="A0A0L7KNL1"/>
<evidence type="ECO:0000313" key="3">
    <source>
        <dbReference type="Proteomes" id="UP000037510"/>
    </source>
</evidence>
<name>A0A0L7KNL1_OPEBR</name>
<reference evidence="2 3" key="1">
    <citation type="journal article" date="2015" name="Genome Biol. Evol.">
        <title>The genome of winter moth (Operophtera brumata) provides a genomic perspective on sexual dimorphism and phenology.</title>
        <authorList>
            <person name="Derks M.F."/>
            <person name="Smit S."/>
            <person name="Salis L."/>
            <person name="Schijlen E."/>
            <person name="Bossers A."/>
            <person name="Mateman C."/>
            <person name="Pijl A.S."/>
            <person name="de Ridder D."/>
            <person name="Groenen M.A."/>
            <person name="Visser M.E."/>
            <person name="Megens H.J."/>
        </authorList>
    </citation>
    <scope>NUCLEOTIDE SEQUENCE [LARGE SCALE GENOMIC DNA]</scope>
    <source>
        <strain evidence="2">WM2013NL</strain>
        <tissue evidence="2">Head and thorax</tissue>
    </source>
</reference>
<proteinExistence type="predicted"/>
<feature type="non-terminal residue" evidence="2">
    <location>
        <position position="1"/>
    </location>
</feature>
<accession>A0A0L7KNL1</accession>
<dbReference type="Proteomes" id="UP000037510">
    <property type="component" value="Unassembled WGS sequence"/>
</dbReference>